<evidence type="ECO:0000259" key="3">
    <source>
        <dbReference type="PROSITE" id="PS50977"/>
    </source>
</evidence>
<evidence type="ECO:0000256" key="2">
    <source>
        <dbReference type="PROSITE-ProRule" id="PRU00335"/>
    </source>
</evidence>
<proteinExistence type="predicted"/>
<dbReference type="EMBL" id="JBHMEI010000048">
    <property type="protein sequence ID" value="MFB9207264.1"/>
    <property type="molecule type" value="Genomic_DNA"/>
</dbReference>
<dbReference type="SUPFAM" id="SSF48498">
    <property type="entry name" value="Tetracyclin repressor-like, C-terminal domain"/>
    <property type="match status" value="1"/>
</dbReference>
<keyword evidence="1 2" id="KW-0238">DNA-binding</keyword>
<reference evidence="4 5" key="1">
    <citation type="submission" date="2024-09" db="EMBL/GenBank/DDBJ databases">
        <authorList>
            <person name="Sun Q."/>
            <person name="Mori K."/>
        </authorList>
    </citation>
    <scope>NUCLEOTIDE SEQUENCE [LARGE SCALE GENOMIC DNA]</scope>
    <source>
        <strain evidence="4 5">CCM 3426</strain>
    </source>
</reference>
<feature type="DNA-binding region" description="H-T-H motif" evidence="2">
    <location>
        <begin position="24"/>
        <end position="43"/>
    </location>
</feature>
<dbReference type="PANTHER" id="PTHR30055:SF231">
    <property type="entry name" value="TRANSCRIPTIONAL REGULATORY PROTEIN (PROBABLY DEOR-FAMILY)-RELATED"/>
    <property type="match status" value="1"/>
</dbReference>
<dbReference type="InterPro" id="IPR036271">
    <property type="entry name" value="Tet_transcr_reg_TetR-rel_C_sf"/>
</dbReference>
<evidence type="ECO:0000256" key="1">
    <source>
        <dbReference type="ARBA" id="ARBA00023125"/>
    </source>
</evidence>
<dbReference type="SUPFAM" id="SSF46689">
    <property type="entry name" value="Homeodomain-like"/>
    <property type="match status" value="1"/>
</dbReference>
<dbReference type="InterPro" id="IPR041583">
    <property type="entry name" value="TetR_C_31"/>
</dbReference>
<dbReference type="PANTHER" id="PTHR30055">
    <property type="entry name" value="HTH-TYPE TRANSCRIPTIONAL REGULATOR RUTR"/>
    <property type="match status" value="1"/>
</dbReference>
<dbReference type="RefSeq" id="WP_229825082.1">
    <property type="nucleotide sequence ID" value="NZ_BMRC01000050.1"/>
</dbReference>
<dbReference type="InterPro" id="IPR050109">
    <property type="entry name" value="HTH-type_TetR-like_transc_reg"/>
</dbReference>
<dbReference type="PROSITE" id="PS50977">
    <property type="entry name" value="HTH_TETR_2"/>
    <property type="match status" value="1"/>
</dbReference>
<comment type="caution">
    <text evidence="4">The sequence shown here is derived from an EMBL/GenBank/DDBJ whole genome shotgun (WGS) entry which is preliminary data.</text>
</comment>
<keyword evidence="5" id="KW-1185">Reference proteome</keyword>
<dbReference type="Pfam" id="PF00440">
    <property type="entry name" value="TetR_N"/>
    <property type="match status" value="1"/>
</dbReference>
<dbReference type="Gene3D" id="1.10.357.10">
    <property type="entry name" value="Tetracycline Repressor, domain 2"/>
    <property type="match status" value="1"/>
</dbReference>
<dbReference type="Pfam" id="PF17940">
    <property type="entry name" value="TetR_C_31"/>
    <property type="match status" value="1"/>
</dbReference>
<feature type="domain" description="HTH tetR-type" evidence="3">
    <location>
        <begin position="1"/>
        <end position="61"/>
    </location>
</feature>
<protein>
    <submittedName>
        <fullName evidence="4">TetR/AcrR family transcriptional regulator</fullName>
    </submittedName>
</protein>
<evidence type="ECO:0000313" key="5">
    <source>
        <dbReference type="Proteomes" id="UP001589647"/>
    </source>
</evidence>
<evidence type="ECO:0000313" key="4">
    <source>
        <dbReference type="EMBL" id="MFB9207264.1"/>
    </source>
</evidence>
<dbReference type="InterPro" id="IPR009057">
    <property type="entry name" value="Homeodomain-like_sf"/>
</dbReference>
<gene>
    <name evidence="4" type="ORF">ACFFV7_39175</name>
</gene>
<name>A0ABV5IRU3_9ACTN</name>
<sequence>MSRRQEIADVAIGLLAAEGMRGLTHRAVDRAAGLPEGSTSYYFRTRQGLLQAAVERLAEHTATEIAALKQRLQVSATGREGLVEAVAWLVGQWLTASRDRQLARYELSLEATRRPELREVLAANRAHLRDLVTGLLDASGIPDADLWAGDLIAYADGLLLDRLFTGDPGAAVPDLRPKIRALLATVGER</sequence>
<organism evidence="4 5">
    <name type="scientific">Nonomuraea spiralis</name>
    <dbReference type="NCBI Taxonomy" id="46182"/>
    <lineage>
        <taxon>Bacteria</taxon>
        <taxon>Bacillati</taxon>
        <taxon>Actinomycetota</taxon>
        <taxon>Actinomycetes</taxon>
        <taxon>Streptosporangiales</taxon>
        <taxon>Streptosporangiaceae</taxon>
        <taxon>Nonomuraea</taxon>
    </lineage>
</organism>
<dbReference type="Proteomes" id="UP001589647">
    <property type="component" value="Unassembled WGS sequence"/>
</dbReference>
<accession>A0ABV5IRU3</accession>
<dbReference type="InterPro" id="IPR001647">
    <property type="entry name" value="HTH_TetR"/>
</dbReference>